<dbReference type="Proteomes" id="UP000612352">
    <property type="component" value="Unassembled WGS sequence"/>
</dbReference>
<comment type="caution">
    <text evidence="3">The sequence shown here is derived from an EMBL/GenBank/DDBJ whole genome shotgun (WGS) entry which is preliminary data.</text>
</comment>
<organism evidence="3 4">
    <name type="scientific">Brachybacterium halotolerans</name>
    <dbReference type="NCBI Taxonomy" id="2795215"/>
    <lineage>
        <taxon>Bacteria</taxon>
        <taxon>Bacillati</taxon>
        <taxon>Actinomycetota</taxon>
        <taxon>Actinomycetes</taxon>
        <taxon>Micrococcales</taxon>
        <taxon>Dermabacteraceae</taxon>
        <taxon>Brachybacterium</taxon>
    </lineage>
</organism>
<proteinExistence type="inferred from homology"/>
<feature type="domain" description="Activator of Hsp90 ATPase homologue 1/2-like C-terminal" evidence="2">
    <location>
        <begin position="41"/>
        <end position="148"/>
    </location>
</feature>
<dbReference type="Pfam" id="PF08327">
    <property type="entry name" value="AHSA1"/>
    <property type="match status" value="1"/>
</dbReference>
<reference evidence="3 4" key="1">
    <citation type="submission" date="2020-12" db="EMBL/GenBank/DDBJ databases">
        <title>Brachybacterium sp. MASK1Z-5, whole genome shotgun sequence.</title>
        <authorList>
            <person name="Tuo L."/>
        </authorList>
    </citation>
    <scope>NUCLEOTIDE SEQUENCE [LARGE SCALE GENOMIC DNA]</scope>
    <source>
        <strain evidence="3 4">MASK1Z-5</strain>
    </source>
</reference>
<name>A0ABS1BCC8_9MICO</name>
<comment type="similarity">
    <text evidence="1">Belongs to the AHA1 family.</text>
</comment>
<dbReference type="EMBL" id="JAEDAJ010000008">
    <property type="protein sequence ID" value="MBK0332289.1"/>
    <property type="molecule type" value="Genomic_DNA"/>
</dbReference>
<dbReference type="InterPro" id="IPR023393">
    <property type="entry name" value="START-like_dom_sf"/>
</dbReference>
<protein>
    <submittedName>
        <fullName evidence="3">SRPBCC domain-containing protein</fullName>
    </submittedName>
</protein>
<gene>
    <name evidence="3" type="ORF">I8D64_12885</name>
</gene>
<dbReference type="RefSeq" id="WP_200503191.1">
    <property type="nucleotide sequence ID" value="NZ_JAEDAJ010000008.1"/>
</dbReference>
<evidence type="ECO:0000313" key="4">
    <source>
        <dbReference type="Proteomes" id="UP000612352"/>
    </source>
</evidence>
<evidence type="ECO:0000259" key="2">
    <source>
        <dbReference type="Pfam" id="PF08327"/>
    </source>
</evidence>
<evidence type="ECO:0000256" key="1">
    <source>
        <dbReference type="ARBA" id="ARBA00006817"/>
    </source>
</evidence>
<keyword evidence="4" id="KW-1185">Reference proteome</keyword>
<sequence>MTASAAAPLVDAVRRTLDIVPGEDAIGVTSTLSTNLAPAPVRLWPLLTDPAQLVQWYGPVTGDLREGGSFRAPAAGGRVLEVEAPHALHLTWEYEGRQDDLLLRLDPVDDGSTALELVHTTAMDPGVFAQFGPGALAVGWDLALLGLAAFSRGWEDMCGRAVPLPTPQWLAGDEGRGFVRAWSIRWAAASAAAGTDPDQARQGEIATTAAYGGASPAAV</sequence>
<dbReference type="Gene3D" id="3.30.530.20">
    <property type="match status" value="1"/>
</dbReference>
<accession>A0ABS1BCC8</accession>
<dbReference type="InterPro" id="IPR013538">
    <property type="entry name" value="ASHA1/2-like_C"/>
</dbReference>
<dbReference type="SUPFAM" id="SSF55961">
    <property type="entry name" value="Bet v1-like"/>
    <property type="match status" value="1"/>
</dbReference>
<evidence type="ECO:0000313" key="3">
    <source>
        <dbReference type="EMBL" id="MBK0332289.1"/>
    </source>
</evidence>